<dbReference type="PANTHER" id="PTHR43861">
    <property type="entry name" value="TRANS-ACONITATE 2-METHYLTRANSFERASE-RELATED"/>
    <property type="match status" value="1"/>
</dbReference>
<dbReference type="InterPro" id="IPR029063">
    <property type="entry name" value="SAM-dependent_MTases_sf"/>
</dbReference>
<evidence type="ECO:0000313" key="2">
    <source>
        <dbReference type="EMBL" id="MBS4192650.1"/>
    </source>
</evidence>
<dbReference type="EMBL" id="JAGYPM010000005">
    <property type="protein sequence ID" value="MBS4192650.1"/>
    <property type="molecule type" value="Genomic_DNA"/>
</dbReference>
<feature type="domain" description="Methyltransferase type 11" evidence="1">
    <location>
        <begin position="47"/>
        <end position="141"/>
    </location>
</feature>
<accession>A0ABS5NXU2</accession>
<dbReference type="CDD" id="cd02440">
    <property type="entry name" value="AdoMet_MTases"/>
    <property type="match status" value="1"/>
</dbReference>
<protein>
    <submittedName>
        <fullName evidence="2">Class I SAM-dependent methyltransferase</fullName>
    </submittedName>
</protein>
<dbReference type="RefSeq" id="WP_213104102.1">
    <property type="nucleotide sequence ID" value="NZ_JAGYPM010000005.1"/>
</dbReference>
<evidence type="ECO:0000259" key="1">
    <source>
        <dbReference type="Pfam" id="PF08241"/>
    </source>
</evidence>
<gene>
    <name evidence="2" type="ORF">KHA94_21145</name>
</gene>
<keyword evidence="3" id="KW-1185">Reference proteome</keyword>
<organism evidence="2 3">
    <name type="scientific">Cytobacillus citreus</name>
    <dbReference type="NCBI Taxonomy" id="2833586"/>
    <lineage>
        <taxon>Bacteria</taxon>
        <taxon>Bacillati</taxon>
        <taxon>Bacillota</taxon>
        <taxon>Bacilli</taxon>
        <taxon>Bacillales</taxon>
        <taxon>Bacillaceae</taxon>
        <taxon>Cytobacillus</taxon>
    </lineage>
</organism>
<dbReference type="PANTHER" id="PTHR43861:SF1">
    <property type="entry name" value="TRANS-ACONITATE 2-METHYLTRANSFERASE"/>
    <property type="match status" value="1"/>
</dbReference>
<dbReference type="InterPro" id="IPR013216">
    <property type="entry name" value="Methyltransf_11"/>
</dbReference>
<name>A0ABS5NXU2_9BACI</name>
<keyword evidence="2" id="KW-0808">Transferase</keyword>
<keyword evidence="2" id="KW-0489">Methyltransferase</keyword>
<comment type="caution">
    <text evidence="2">The sequence shown here is derived from an EMBL/GenBank/DDBJ whole genome shotgun (WGS) entry which is preliminary data.</text>
</comment>
<dbReference type="Gene3D" id="3.40.50.150">
    <property type="entry name" value="Vaccinia Virus protein VP39"/>
    <property type="match status" value="1"/>
</dbReference>
<dbReference type="SUPFAM" id="SSF53335">
    <property type="entry name" value="S-adenosyl-L-methionine-dependent methyltransferases"/>
    <property type="match status" value="1"/>
</dbReference>
<dbReference type="GO" id="GO:0008168">
    <property type="term" value="F:methyltransferase activity"/>
    <property type="evidence" value="ECO:0007669"/>
    <property type="project" value="UniProtKB-KW"/>
</dbReference>
<proteinExistence type="predicted"/>
<dbReference type="Pfam" id="PF08241">
    <property type="entry name" value="Methyltransf_11"/>
    <property type="match status" value="1"/>
</dbReference>
<dbReference type="Proteomes" id="UP000681027">
    <property type="component" value="Unassembled WGS sequence"/>
</dbReference>
<reference evidence="2 3" key="1">
    <citation type="submission" date="2021-05" db="EMBL/GenBank/DDBJ databases">
        <title>Novel Bacillus species.</title>
        <authorList>
            <person name="Liu G."/>
        </authorList>
    </citation>
    <scope>NUCLEOTIDE SEQUENCE [LARGE SCALE GENOMIC DNA]</scope>
    <source>
        <strain evidence="2 3">FJAT-49705</strain>
    </source>
</reference>
<evidence type="ECO:0000313" key="3">
    <source>
        <dbReference type="Proteomes" id="UP000681027"/>
    </source>
</evidence>
<sequence>MKQNIYDHPIFFKEYTSLRESGITYNDFVEQPAIKSAISELKDKTVLDLGCGTGHFSKYCIEKGASDVIGLDISRNMIEEAKKNNEHDKIEYICTPIEDMDFPKGKFDIIISSLAIHYIEDYSNLIKNISELLKHNGEFVFSIEHPIVTARNEMNNWVKDNEGVKRHWALDNYQEEGRREQYWYIDGVVKYHRTISTLINTLIDNGLVLERIIEPQSIPTGLEKMPKLINEKRRPSFMIIKSRKNNV</sequence>
<dbReference type="GO" id="GO:0032259">
    <property type="term" value="P:methylation"/>
    <property type="evidence" value="ECO:0007669"/>
    <property type="project" value="UniProtKB-KW"/>
</dbReference>